<dbReference type="Proteomes" id="UP000005496">
    <property type="component" value="Unassembled WGS sequence"/>
</dbReference>
<dbReference type="InterPro" id="IPR036869">
    <property type="entry name" value="J_dom_sf"/>
</dbReference>
<evidence type="ECO:0000313" key="3">
    <source>
        <dbReference type="Proteomes" id="UP000005496"/>
    </source>
</evidence>
<sequence length="341" mass="40832">MYLAWKEQNKKRYYVIRQSVLSQGVYVSRDLMDLGHDPSVFLEYPGGRSFYIHEQVEEQLNASGTAWDYGDLEDVFWPFVSPDIKRSLQGFKSRDARNARIPELTHQEDEFIRNRLHIIDKRRYNYLRLGELDQSKLTRIPTKFYRPLAFKSRDELEHLFINMEGSLNPSEYSLYVYSFFYLRRFFDEIIAGKMPQGLDQHRLDRLFLQEVCRLDRDVSFWKGHARKKGLHKYLRRYVIMYFDYPFSTGNILQEHIRDFMARNRAGFEQPRPAKKEPGMEEVGTILGMSVQKLKKMSMRELTRIYRRRALKMHPDKGGDHEEFIRLNEAYQTLLKKIRPGT</sequence>
<proteinExistence type="predicted"/>
<dbReference type="SMART" id="SM00271">
    <property type="entry name" value="DnaJ"/>
    <property type="match status" value="1"/>
</dbReference>
<accession>D6SPD8</accession>
<dbReference type="CDD" id="cd06257">
    <property type="entry name" value="DnaJ"/>
    <property type="match status" value="1"/>
</dbReference>
<keyword evidence="3" id="KW-1185">Reference proteome</keyword>
<dbReference type="Gene3D" id="1.10.287.110">
    <property type="entry name" value="DnaJ domain"/>
    <property type="match status" value="1"/>
</dbReference>
<dbReference type="InterPro" id="IPR001623">
    <property type="entry name" value="DnaJ_domain"/>
</dbReference>
<dbReference type="eggNOG" id="COG2214">
    <property type="taxonomic scope" value="Bacteria"/>
</dbReference>
<evidence type="ECO:0000259" key="1">
    <source>
        <dbReference type="PROSITE" id="PS50076"/>
    </source>
</evidence>
<dbReference type="SUPFAM" id="SSF46565">
    <property type="entry name" value="Chaperone J-domain"/>
    <property type="match status" value="1"/>
</dbReference>
<dbReference type="OrthoDB" id="9775658at2"/>
<dbReference type="Pfam" id="PF00226">
    <property type="entry name" value="DnaJ"/>
    <property type="match status" value="1"/>
</dbReference>
<evidence type="ECO:0000313" key="2">
    <source>
        <dbReference type="EMBL" id="EFI34614.1"/>
    </source>
</evidence>
<comment type="caution">
    <text evidence="2">The sequence shown here is derived from an EMBL/GenBank/DDBJ whole genome shotgun (WGS) entry which is preliminary data.</text>
</comment>
<name>D6SPD8_9BACT</name>
<reference evidence="2" key="1">
    <citation type="submission" date="2010-05" db="EMBL/GenBank/DDBJ databases">
        <title>The draft genome of Desulfonatronospira thiodismutans ASO3-1.</title>
        <authorList>
            <consortium name="US DOE Joint Genome Institute (JGI-PGF)"/>
            <person name="Lucas S."/>
            <person name="Copeland A."/>
            <person name="Lapidus A."/>
            <person name="Cheng J.-F."/>
            <person name="Bruce D."/>
            <person name="Goodwin L."/>
            <person name="Pitluck S."/>
            <person name="Chertkov O."/>
            <person name="Brettin T."/>
            <person name="Detter J.C."/>
            <person name="Han C."/>
            <person name="Land M.L."/>
            <person name="Hauser L."/>
            <person name="Kyrpides N."/>
            <person name="Mikhailova N."/>
            <person name="Muyzer G."/>
            <person name="Woyke T."/>
        </authorList>
    </citation>
    <scope>NUCLEOTIDE SEQUENCE [LARGE SCALE GENOMIC DNA]</scope>
    <source>
        <strain evidence="2">ASO3-1</strain>
    </source>
</reference>
<gene>
    <name evidence="2" type="ORF">Dthio_PD1986</name>
</gene>
<dbReference type="EMBL" id="ACJN02000002">
    <property type="protein sequence ID" value="EFI34614.1"/>
    <property type="molecule type" value="Genomic_DNA"/>
</dbReference>
<dbReference type="RefSeq" id="WP_008869934.1">
    <property type="nucleotide sequence ID" value="NZ_ACJN02000002.1"/>
</dbReference>
<feature type="domain" description="J" evidence="1">
    <location>
        <begin position="281"/>
        <end position="338"/>
    </location>
</feature>
<keyword evidence="2" id="KW-0346">Stress response</keyword>
<dbReference type="AlphaFoldDB" id="D6SPD8"/>
<dbReference type="PROSITE" id="PS50076">
    <property type="entry name" value="DNAJ_2"/>
    <property type="match status" value="1"/>
</dbReference>
<organism evidence="2 3">
    <name type="scientific">Desulfonatronospira thiodismutans ASO3-1</name>
    <dbReference type="NCBI Taxonomy" id="555779"/>
    <lineage>
        <taxon>Bacteria</taxon>
        <taxon>Pseudomonadati</taxon>
        <taxon>Thermodesulfobacteriota</taxon>
        <taxon>Desulfovibrionia</taxon>
        <taxon>Desulfovibrionales</taxon>
        <taxon>Desulfonatronovibrionaceae</taxon>
        <taxon>Desulfonatronospira</taxon>
    </lineage>
</organism>
<protein>
    <submittedName>
        <fullName evidence="2">Heat shock protein DnaJ domain protein</fullName>
    </submittedName>
</protein>